<keyword evidence="1" id="KW-0233">DNA recombination</keyword>
<reference evidence="3" key="1">
    <citation type="submission" date="2021-02" db="EMBL/GenBank/DDBJ databases">
        <title>Neisseriaceae sp. 26B isolated from the cloaca of a Common Toad-headed Turtle (Mesoclemmys nasuta).</title>
        <authorList>
            <person name="Spergser J."/>
            <person name="Busse H.-J."/>
        </authorList>
    </citation>
    <scope>NUCLEOTIDE SEQUENCE</scope>
    <source>
        <strain evidence="3">26B</strain>
    </source>
</reference>
<dbReference type="KEGG" id="ptes:JQU52_07775"/>
<sequence length="158" mass="18198">MKTYDLSATAEVLHCHQETVRSWCLGVPLNTQALEVLNRRFGQHQTFVFASPKTQKPLGGICSKIWKVALSQAGITDFRWHDIRHTWASWLVQSGVPIMDLKEMGGWESIEMVQKYAYLAPMHLHKTPCCWKRSMSQIWHTKKEKPLQAVKLKQGIIV</sequence>
<name>A0A892ZIB2_9NEIS</name>
<dbReference type="GO" id="GO:0006310">
    <property type="term" value="P:DNA recombination"/>
    <property type="evidence" value="ECO:0007669"/>
    <property type="project" value="UniProtKB-KW"/>
</dbReference>
<gene>
    <name evidence="3" type="ORF">JQU52_07775</name>
</gene>
<protein>
    <submittedName>
        <fullName evidence="3">Tyrosine-type recombinase/integrase</fullName>
    </submittedName>
</protein>
<evidence type="ECO:0000259" key="2">
    <source>
        <dbReference type="Pfam" id="PF00589"/>
    </source>
</evidence>
<proteinExistence type="predicted"/>
<evidence type="ECO:0000256" key="1">
    <source>
        <dbReference type="ARBA" id="ARBA00023172"/>
    </source>
</evidence>
<dbReference type="AlphaFoldDB" id="A0A892ZIB2"/>
<dbReference type="Proteomes" id="UP000653156">
    <property type="component" value="Chromosome"/>
</dbReference>
<evidence type="ECO:0000313" key="3">
    <source>
        <dbReference type="EMBL" id="QRQ80669.1"/>
    </source>
</evidence>
<evidence type="ECO:0000313" key="4">
    <source>
        <dbReference type="Proteomes" id="UP000653156"/>
    </source>
</evidence>
<dbReference type="InterPro" id="IPR011010">
    <property type="entry name" value="DNA_brk_join_enz"/>
</dbReference>
<accession>A0A892ZIB2</accession>
<dbReference type="GO" id="GO:0015074">
    <property type="term" value="P:DNA integration"/>
    <property type="evidence" value="ECO:0007669"/>
    <property type="project" value="InterPro"/>
</dbReference>
<dbReference type="SUPFAM" id="SSF56349">
    <property type="entry name" value="DNA breaking-rejoining enzymes"/>
    <property type="match status" value="1"/>
</dbReference>
<dbReference type="InterPro" id="IPR013762">
    <property type="entry name" value="Integrase-like_cat_sf"/>
</dbReference>
<dbReference type="Pfam" id="PF00589">
    <property type="entry name" value="Phage_integrase"/>
    <property type="match status" value="1"/>
</dbReference>
<dbReference type="InterPro" id="IPR002104">
    <property type="entry name" value="Integrase_catalytic"/>
</dbReference>
<keyword evidence="4" id="KW-1185">Reference proteome</keyword>
<dbReference type="GO" id="GO:0003677">
    <property type="term" value="F:DNA binding"/>
    <property type="evidence" value="ECO:0007669"/>
    <property type="project" value="InterPro"/>
</dbReference>
<feature type="domain" description="Tyr recombinase" evidence="2">
    <location>
        <begin position="25"/>
        <end position="120"/>
    </location>
</feature>
<dbReference type="Gene3D" id="1.10.443.10">
    <property type="entry name" value="Intergrase catalytic core"/>
    <property type="match status" value="1"/>
</dbReference>
<dbReference type="EMBL" id="CP069798">
    <property type="protein sequence ID" value="QRQ80669.1"/>
    <property type="molecule type" value="Genomic_DNA"/>
</dbReference>
<organism evidence="3 4">
    <name type="scientific">Paralysiella testudinis</name>
    <dbReference type="NCBI Taxonomy" id="2809020"/>
    <lineage>
        <taxon>Bacteria</taxon>
        <taxon>Pseudomonadati</taxon>
        <taxon>Pseudomonadota</taxon>
        <taxon>Betaproteobacteria</taxon>
        <taxon>Neisseriales</taxon>
        <taxon>Neisseriaceae</taxon>
        <taxon>Paralysiella</taxon>
    </lineage>
</organism>